<gene>
    <name evidence="2" type="ORF">FYJ37_10315</name>
</gene>
<dbReference type="Pfam" id="PF13432">
    <property type="entry name" value="TPR_16"/>
    <property type="match status" value="1"/>
</dbReference>
<evidence type="ECO:0000313" key="3">
    <source>
        <dbReference type="Proteomes" id="UP000462363"/>
    </source>
</evidence>
<proteinExistence type="predicted"/>
<dbReference type="GeneID" id="62696390"/>
<sequence length="174" mass="19745">MKYMKIALSVMAAAIVLTGCVKNPSEKGVEYLEDGKYKEAIEQFQDAIDSEVNAGDAYRGIGIAKWEQEDYEGAKEAFQNALDNGAKKTGTIYNFMGNCDMKLSRPESALNYFRLGIGQEDSSEELKKEMHFNMIVAYEQMKDWESAKAKLKEYLAEYPDDEAAKKELEFLETR</sequence>
<dbReference type="PROSITE" id="PS50005">
    <property type="entry name" value="TPR"/>
    <property type="match status" value="1"/>
</dbReference>
<dbReference type="AlphaFoldDB" id="A0A844FCG8"/>
<dbReference type="SMART" id="SM00028">
    <property type="entry name" value="TPR"/>
    <property type="match status" value="4"/>
</dbReference>
<accession>A0A844FCG8</accession>
<dbReference type="InterPro" id="IPR011990">
    <property type="entry name" value="TPR-like_helical_dom_sf"/>
</dbReference>
<evidence type="ECO:0000256" key="1">
    <source>
        <dbReference type="PROSITE-ProRule" id="PRU00339"/>
    </source>
</evidence>
<dbReference type="Pfam" id="PF13174">
    <property type="entry name" value="TPR_6"/>
    <property type="match status" value="1"/>
</dbReference>
<feature type="repeat" description="TPR" evidence="1">
    <location>
        <begin position="21"/>
        <end position="54"/>
    </location>
</feature>
<dbReference type="RefSeq" id="WP_004605649.1">
    <property type="nucleotide sequence ID" value="NZ_AP024846.1"/>
</dbReference>
<dbReference type="PROSITE" id="PS51257">
    <property type="entry name" value="PROKAR_LIPOPROTEIN"/>
    <property type="match status" value="1"/>
</dbReference>
<comment type="caution">
    <text evidence="2">The sequence shown here is derived from an EMBL/GenBank/DDBJ whole genome shotgun (WGS) entry which is preliminary data.</text>
</comment>
<dbReference type="InterPro" id="IPR019734">
    <property type="entry name" value="TPR_rpt"/>
</dbReference>
<dbReference type="Gene3D" id="1.25.40.10">
    <property type="entry name" value="Tetratricopeptide repeat domain"/>
    <property type="match status" value="2"/>
</dbReference>
<dbReference type="Proteomes" id="UP000462363">
    <property type="component" value="Unassembled WGS sequence"/>
</dbReference>
<dbReference type="SUPFAM" id="SSF48452">
    <property type="entry name" value="TPR-like"/>
    <property type="match status" value="1"/>
</dbReference>
<reference evidence="2 3" key="1">
    <citation type="submission" date="2019-08" db="EMBL/GenBank/DDBJ databases">
        <title>In-depth cultivation of the pig gut microbiome towards novel bacterial diversity and tailored functional studies.</title>
        <authorList>
            <person name="Wylensek D."/>
            <person name="Hitch T.C.A."/>
            <person name="Clavel T."/>
        </authorList>
    </citation>
    <scope>NUCLEOTIDE SEQUENCE [LARGE SCALE GENOMIC DNA]</scope>
    <source>
        <strain evidence="2 3">BL-389-WT-3D</strain>
    </source>
</reference>
<organism evidence="2 3">
    <name type="scientific">Clostridium scindens (strain JCM 10418 / VPI 12708)</name>
    <dbReference type="NCBI Taxonomy" id="29347"/>
    <lineage>
        <taxon>Bacteria</taxon>
        <taxon>Bacillati</taxon>
        <taxon>Bacillota</taxon>
        <taxon>Clostridia</taxon>
        <taxon>Lachnospirales</taxon>
        <taxon>Lachnospiraceae</taxon>
    </lineage>
</organism>
<evidence type="ECO:0000313" key="2">
    <source>
        <dbReference type="EMBL" id="MSS40729.1"/>
    </source>
</evidence>
<name>A0A844FCG8_CLOSV</name>
<protein>
    <submittedName>
        <fullName evidence="2">Tetratricopeptide repeat protein</fullName>
    </submittedName>
</protein>
<keyword evidence="1" id="KW-0802">TPR repeat</keyword>
<dbReference type="EMBL" id="VUMB01000019">
    <property type="protein sequence ID" value="MSS40729.1"/>
    <property type="molecule type" value="Genomic_DNA"/>
</dbReference>